<proteinExistence type="predicted"/>
<reference evidence="4" key="1">
    <citation type="journal article" date="2023" name="DNA Res.">
        <title>Chromosome-level genome assembly of Phrynocephalus forsythii using third-generation DNA sequencing and Hi-C analysis.</title>
        <authorList>
            <person name="Qi Y."/>
            <person name="Zhao W."/>
            <person name="Zhao Y."/>
            <person name="Niu C."/>
            <person name="Cao S."/>
            <person name="Zhang Y."/>
        </authorList>
    </citation>
    <scope>NUCLEOTIDE SEQUENCE</scope>
    <source>
        <tissue evidence="4">Muscle</tissue>
    </source>
</reference>
<name>A0A9Q0XLR2_9SAUR</name>
<dbReference type="GO" id="GO:0048513">
    <property type="term" value="P:animal organ development"/>
    <property type="evidence" value="ECO:0007669"/>
    <property type="project" value="TreeGrafter"/>
</dbReference>
<dbReference type="GO" id="GO:0040037">
    <property type="term" value="P:negative regulation of fibroblast growth factor receptor signaling pathway"/>
    <property type="evidence" value="ECO:0007669"/>
    <property type="project" value="TreeGrafter"/>
</dbReference>
<evidence type="ECO:0000256" key="1">
    <source>
        <dbReference type="ARBA" id="ARBA00004370"/>
    </source>
</evidence>
<feature type="compositionally biased region" description="Polar residues" evidence="3">
    <location>
        <begin position="1"/>
        <end position="15"/>
    </location>
</feature>
<comment type="caution">
    <text evidence="4">The sequence shown here is derived from an EMBL/GenBank/DDBJ whole genome shotgun (WGS) entry which is preliminary data.</text>
</comment>
<protein>
    <submittedName>
        <fullName evidence="4">Uncharacterized protein</fullName>
    </submittedName>
</protein>
<accession>A0A9Q0XLR2</accession>
<dbReference type="Proteomes" id="UP001142489">
    <property type="component" value="Unassembled WGS sequence"/>
</dbReference>
<comment type="subcellular location">
    <subcellularLocation>
        <location evidence="1">Membrane</location>
    </subcellularLocation>
</comment>
<evidence type="ECO:0000313" key="5">
    <source>
        <dbReference type="Proteomes" id="UP001142489"/>
    </source>
</evidence>
<feature type="compositionally biased region" description="Pro residues" evidence="3">
    <location>
        <begin position="61"/>
        <end position="73"/>
    </location>
</feature>
<feature type="compositionally biased region" description="Low complexity" evidence="3">
    <location>
        <begin position="117"/>
        <end position="133"/>
    </location>
</feature>
<organism evidence="4 5">
    <name type="scientific">Phrynocephalus forsythii</name>
    <dbReference type="NCBI Taxonomy" id="171643"/>
    <lineage>
        <taxon>Eukaryota</taxon>
        <taxon>Metazoa</taxon>
        <taxon>Chordata</taxon>
        <taxon>Craniata</taxon>
        <taxon>Vertebrata</taxon>
        <taxon>Euteleostomi</taxon>
        <taxon>Lepidosauria</taxon>
        <taxon>Squamata</taxon>
        <taxon>Bifurcata</taxon>
        <taxon>Unidentata</taxon>
        <taxon>Episquamata</taxon>
        <taxon>Toxicofera</taxon>
        <taxon>Iguania</taxon>
        <taxon>Acrodonta</taxon>
        <taxon>Agamidae</taxon>
        <taxon>Agaminae</taxon>
        <taxon>Phrynocephalus</taxon>
    </lineage>
</organism>
<keyword evidence="2" id="KW-0472">Membrane</keyword>
<evidence type="ECO:0000313" key="4">
    <source>
        <dbReference type="EMBL" id="KAJ7319856.1"/>
    </source>
</evidence>
<dbReference type="OrthoDB" id="10038884at2759"/>
<dbReference type="EMBL" id="JAPFRF010000010">
    <property type="protein sequence ID" value="KAJ7319856.1"/>
    <property type="molecule type" value="Genomic_DNA"/>
</dbReference>
<dbReference type="GO" id="GO:0005829">
    <property type="term" value="C:cytosol"/>
    <property type="evidence" value="ECO:0007669"/>
    <property type="project" value="TreeGrafter"/>
</dbReference>
<dbReference type="AlphaFoldDB" id="A0A9Q0XLR2"/>
<dbReference type="PANTHER" id="PTHR12365:SF8">
    <property type="entry name" value="PROTEIN SPROUTY HOMOLOG 2"/>
    <property type="match status" value="1"/>
</dbReference>
<evidence type="ECO:0000256" key="3">
    <source>
        <dbReference type="SAM" id="MobiDB-lite"/>
    </source>
</evidence>
<dbReference type="InterPro" id="IPR051192">
    <property type="entry name" value="Sprouty_domain"/>
</dbReference>
<dbReference type="GO" id="GO:0016020">
    <property type="term" value="C:membrane"/>
    <property type="evidence" value="ECO:0007669"/>
    <property type="project" value="UniProtKB-SubCell"/>
</dbReference>
<dbReference type="PANTHER" id="PTHR12365">
    <property type="entry name" value="SPROUTY"/>
    <property type="match status" value="1"/>
</dbReference>
<dbReference type="GO" id="GO:0046580">
    <property type="term" value="P:negative regulation of Ras protein signal transduction"/>
    <property type="evidence" value="ECO:0007669"/>
    <property type="project" value="TreeGrafter"/>
</dbReference>
<evidence type="ECO:0000256" key="2">
    <source>
        <dbReference type="ARBA" id="ARBA00023136"/>
    </source>
</evidence>
<gene>
    <name evidence="4" type="ORF">JRQ81_019367</name>
</gene>
<keyword evidence="5" id="KW-1185">Reference proteome</keyword>
<sequence>METRAQNGNGSQPLLQSHHDSGRPYGGEPDPRDVLAQQVHVLSLDQIKAIRNTNEYTEPPTVAPRPGVKPLPRPQLQQKTERPPVLTEQQRPLTRVPHAPVHGSSRGPLSRSISTVSAGSRGSARTSTSSSSSEQRLLGPSLGSVVDGIIRAQPKPELKPSELKPPAKKTCRCTPTDAKTVGNVSVRSALIHAPFPPVGSVTSSAFAQPRTWLITGLASVASRGCSTTAPTTTRTTAPITLARAASPTAVLGGPPWGWSPSFCLACGVTCLPRAALSCARAVTTRSTGRAVAVNTPTQFAAKFPVSRPGTWRSQHSIAGPKSARIIRICLWKSYTANGMRDNCGTVC</sequence>
<feature type="region of interest" description="Disordered" evidence="3">
    <location>
        <begin position="50"/>
        <end position="174"/>
    </location>
</feature>
<feature type="region of interest" description="Disordered" evidence="3">
    <location>
        <begin position="1"/>
        <end position="34"/>
    </location>
</feature>